<keyword evidence="3 7" id="KW-0812">Transmembrane</keyword>
<feature type="compositionally biased region" description="Basic and acidic residues" evidence="6">
    <location>
        <begin position="252"/>
        <end position="262"/>
    </location>
</feature>
<dbReference type="AlphaFoldDB" id="A0A505DPQ5"/>
<reference evidence="9 10" key="1">
    <citation type="submission" date="2019-06" db="EMBL/GenBank/DDBJ databases">
        <title>Streptomyces sporangiiformans sp. nov., a novel actinomycete isolated from soil in Mount Song.</title>
        <authorList>
            <person name="Han L."/>
        </authorList>
    </citation>
    <scope>NUCLEOTIDE SEQUENCE [LARGE SCALE GENOMIC DNA]</scope>
    <source>
        <strain evidence="9 10">NEAU-SSA 1</strain>
    </source>
</reference>
<evidence type="ECO:0000313" key="9">
    <source>
        <dbReference type="EMBL" id="TPQ23160.1"/>
    </source>
</evidence>
<dbReference type="Proteomes" id="UP000317378">
    <property type="component" value="Unassembled WGS sequence"/>
</dbReference>
<comment type="subcellular location">
    <subcellularLocation>
        <location evidence="1">Membrane</location>
        <topology evidence="1">Multi-pass membrane protein</topology>
    </subcellularLocation>
</comment>
<evidence type="ECO:0000256" key="4">
    <source>
        <dbReference type="ARBA" id="ARBA00022989"/>
    </source>
</evidence>
<evidence type="ECO:0000313" key="10">
    <source>
        <dbReference type="Proteomes" id="UP000317378"/>
    </source>
</evidence>
<gene>
    <name evidence="9" type="ORF">FGD71_005565</name>
</gene>
<feature type="transmembrane region" description="Helical" evidence="7">
    <location>
        <begin position="38"/>
        <end position="56"/>
    </location>
</feature>
<organism evidence="9 10">
    <name type="scientific">Streptomyces sporangiiformans</name>
    <dbReference type="NCBI Taxonomy" id="2315329"/>
    <lineage>
        <taxon>Bacteria</taxon>
        <taxon>Bacillati</taxon>
        <taxon>Actinomycetota</taxon>
        <taxon>Actinomycetes</taxon>
        <taxon>Kitasatosporales</taxon>
        <taxon>Streptomycetaceae</taxon>
        <taxon>Streptomyces</taxon>
    </lineage>
</organism>
<protein>
    <submittedName>
        <fullName evidence="9">Citrate transporter</fullName>
    </submittedName>
</protein>
<feature type="transmembrane region" description="Helical" evidence="7">
    <location>
        <begin position="480"/>
        <end position="502"/>
    </location>
</feature>
<evidence type="ECO:0000256" key="2">
    <source>
        <dbReference type="ARBA" id="ARBA00022448"/>
    </source>
</evidence>
<feature type="transmembrane region" description="Helical" evidence="7">
    <location>
        <begin position="86"/>
        <end position="110"/>
    </location>
</feature>
<feature type="transmembrane region" description="Helical" evidence="7">
    <location>
        <begin position="357"/>
        <end position="377"/>
    </location>
</feature>
<keyword evidence="10" id="KW-1185">Reference proteome</keyword>
<proteinExistence type="predicted"/>
<dbReference type="OrthoDB" id="5329450at2"/>
<dbReference type="InterPro" id="IPR014738">
    <property type="entry name" value="Citrate_transporter"/>
</dbReference>
<keyword evidence="2" id="KW-0813">Transport</keyword>
<feature type="transmembrane region" description="Helical" evidence="7">
    <location>
        <begin position="304"/>
        <end position="337"/>
    </location>
</feature>
<comment type="caution">
    <text evidence="9">The sequence shown here is derived from an EMBL/GenBank/DDBJ whole genome shotgun (WGS) entry which is preliminary data.</text>
</comment>
<evidence type="ECO:0000256" key="5">
    <source>
        <dbReference type="ARBA" id="ARBA00023136"/>
    </source>
</evidence>
<evidence type="ECO:0000259" key="8">
    <source>
        <dbReference type="Pfam" id="PF03600"/>
    </source>
</evidence>
<feature type="transmembrane region" description="Helical" evidence="7">
    <location>
        <begin position="62"/>
        <end position="79"/>
    </location>
</feature>
<evidence type="ECO:0000256" key="1">
    <source>
        <dbReference type="ARBA" id="ARBA00004141"/>
    </source>
</evidence>
<feature type="transmembrane region" description="Helical" evidence="7">
    <location>
        <begin position="398"/>
        <end position="421"/>
    </location>
</feature>
<evidence type="ECO:0000256" key="7">
    <source>
        <dbReference type="SAM" id="Phobius"/>
    </source>
</evidence>
<sequence length="504" mass="52810">MLDTDLSRLGNSPATPVLQAGLLFPAARSRSPRKRADAMLAALGYSTIGLFLLLTMTKRVSVLVALVLLPVLAALVGGFGDELGELVLEGLTTVAPTGIMIAFAVLYFSLMVDAGLFDPLIRGILRVVRNDPLRITVGTAVLTMCVALDGDGASTFLITVSALLPVYKRLGMSPLVLTGVVCLGAGVMNMVPWGGPTVRAMAALKLESSEVFTPVLPAMAFGIVWVLVASYLIGRRERRRLGTLDPQGHGLTEGRTEERGGDDVVDDADDEKAPQARPAAAGEGPGTLRIPATAAPAAPAWLTVFNLVLTIALVVGLILEVMPLPVLFVLGFAVAMLVNHPTWEQQQALLDKHAKSVVLVTTMIFAAGVLTGVLTGTKMIDSMAEALVSVIPDSLGGHLPVLVALTSMPLSLVFTPDAYYFGVLPVLGHTADGFGVPPAEVARAAILGQMTTGFPLSPLTASTFILVGMSGVQLGEHQRFIFRWAFATTLVMTVGALVTGAFSL</sequence>
<feature type="domain" description="Citrate transporter-like" evidence="8">
    <location>
        <begin position="52"/>
        <end position="448"/>
    </location>
</feature>
<feature type="region of interest" description="Disordered" evidence="6">
    <location>
        <begin position="243"/>
        <end position="287"/>
    </location>
</feature>
<keyword evidence="5 7" id="KW-0472">Membrane</keyword>
<feature type="transmembrane region" description="Helical" evidence="7">
    <location>
        <begin position="215"/>
        <end position="234"/>
    </location>
</feature>
<accession>A0A505DPQ5</accession>
<dbReference type="GO" id="GO:0015137">
    <property type="term" value="F:citrate transmembrane transporter activity"/>
    <property type="evidence" value="ECO:0007669"/>
    <property type="project" value="InterPro"/>
</dbReference>
<dbReference type="GO" id="GO:0016020">
    <property type="term" value="C:membrane"/>
    <property type="evidence" value="ECO:0007669"/>
    <property type="project" value="UniProtKB-SubCell"/>
</dbReference>
<dbReference type="NCBIfam" id="TIGR00784">
    <property type="entry name" value="citMHS"/>
    <property type="match status" value="1"/>
</dbReference>
<evidence type="ECO:0000256" key="3">
    <source>
        <dbReference type="ARBA" id="ARBA00022692"/>
    </source>
</evidence>
<feature type="transmembrane region" description="Helical" evidence="7">
    <location>
        <begin position="175"/>
        <end position="195"/>
    </location>
</feature>
<dbReference type="Pfam" id="PF03600">
    <property type="entry name" value="CitMHS"/>
    <property type="match status" value="1"/>
</dbReference>
<evidence type="ECO:0000256" key="6">
    <source>
        <dbReference type="SAM" id="MobiDB-lite"/>
    </source>
</evidence>
<dbReference type="InterPro" id="IPR004680">
    <property type="entry name" value="Cit_transptr-like_dom"/>
</dbReference>
<keyword evidence="4 7" id="KW-1133">Transmembrane helix</keyword>
<dbReference type="EMBL" id="VCHX02000061">
    <property type="protein sequence ID" value="TPQ23160.1"/>
    <property type="molecule type" value="Genomic_DNA"/>
</dbReference>
<name>A0A505DPQ5_9ACTN</name>
<feature type="transmembrane region" description="Helical" evidence="7">
    <location>
        <begin position="441"/>
        <end position="468"/>
    </location>
</feature>